<dbReference type="EMBL" id="LJZQ01000007">
    <property type="protein sequence ID" value="KPQ29296.1"/>
    <property type="molecule type" value="Genomic_DNA"/>
</dbReference>
<comment type="caution">
    <text evidence="4">The sequence shown here is derived from an EMBL/GenBank/DDBJ whole genome shotgun (WGS) entry which is preliminary data.</text>
</comment>
<keyword evidence="2" id="KW-0812">Transmembrane</keyword>
<feature type="compositionally biased region" description="Polar residues" evidence="1">
    <location>
        <begin position="213"/>
        <end position="233"/>
    </location>
</feature>
<dbReference type="Gene3D" id="3.40.50.300">
    <property type="entry name" value="P-loop containing nucleotide triphosphate hydrolases"/>
    <property type="match status" value="1"/>
</dbReference>
<evidence type="ECO:0000256" key="2">
    <source>
        <dbReference type="SAM" id="Phobius"/>
    </source>
</evidence>
<name>A0A0P7YIA8_9GAMM</name>
<evidence type="ECO:0000256" key="1">
    <source>
        <dbReference type="SAM" id="MobiDB-lite"/>
    </source>
</evidence>
<dbReference type="Proteomes" id="UP000050416">
    <property type="component" value="Unassembled WGS sequence"/>
</dbReference>
<protein>
    <submittedName>
        <fullName evidence="4">Zonula occludens toxin</fullName>
    </submittedName>
</protein>
<dbReference type="OrthoDB" id="8809170at2"/>
<keyword evidence="2" id="KW-1133">Transmembrane helix</keyword>
<keyword evidence="2" id="KW-0472">Membrane</keyword>
<dbReference type="InterPro" id="IPR008900">
    <property type="entry name" value="Zot_N"/>
</dbReference>
<dbReference type="SUPFAM" id="SSF52540">
    <property type="entry name" value="P-loop containing nucleoside triphosphate hydrolases"/>
    <property type="match status" value="1"/>
</dbReference>
<reference evidence="4 5" key="1">
    <citation type="submission" date="2015-09" db="EMBL/GenBank/DDBJ databases">
        <title>Identification and resolution of microdiversity through metagenomic sequencing of parallel consortia.</title>
        <authorList>
            <person name="Nelson W.C."/>
            <person name="Romine M.F."/>
            <person name="Lindemann S.R."/>
        </authorList>
    </citation>
    <scope>NUCLEOTIDE SEQUENCE [LARGE SCALE GENOMIC DNA]</scope>
    <source>
        <strain evidence="4">HL-55</strain>
    </source>
</reference>
<dbReference type="AlphaFoldDB" id="A0A0P7YIA8"/>
<evidence type="ECO:0000313" key="5">
    <source>
        <dbReference type="Proteomes" id="UP000050416"/>
    </source>
</evidence>
<dbReference type="STRING" id="1305731.GCA_000934705_00005"/>
<organism evidence="4 5">
    <name type="scientific">Marinobacter excellens HL-55</name>
    <dbReference type="NCBI Taxonomy" id="1305731"/>
    <lineage>
        <taxon>Bacteria</taxon>
        <taxon>Pseudomonadati</taxon>
        <taxon>Pseudomonadota</taxon>
        <taxon>Gammaproteobacteria</taxon>
        <taxon>Pseudomonadales</taxon>
        <taxon>Marinobacteraceae</taxon>
        <taxon>Marinobacter</taxon>
    </lineage>
</organism>
<sequence length="363" mass="41406">MITLITGTPGSSKTLNAIDLVLNDPAFQDRAVYVYNIELLEPGKALGWQTLDLEQAQTWYELPHGAIIILDECQDLFPPEKFGNKVSEHIRRLNTHRHLGIDLVLITQHPKLIDTKVRRLVGQHLHFKRQFGLQSATRFTFQECADDPNDYFAQKAATKTRKRFNKKLFGLYKSAEVHTHKRKIPWMVWALLVLIIVTGYTIYSVVSNFGQSDSVSSPGPTPDNITTQANNAPGQPAPVRREGQPLTREQYLEQWSPRVKGIPHSAPVYDQVYEVRDFPRPQCLLRERNDQCRCYTQQATPLEVPEEQCRQIVAHGYWDPTREPPQGKGTGNPQGSNSTQANSAHERNMEALRIRVQTQAMNY</sequence>
<accession>A0A0P7YIA8</accession>
<evidence type="ECO:0000259" key="3">
    <source>
        <dbReference type="Pfam" id="PF05707"/>
    </source>
</evidence>
<proteinExistence type="predicted"/>
<evidence type="ECO:0000313" key="4">
    <source>
        <dbReference type="EMBL" id="KPQ29296.1"/>
    </source>
</evidence>
<dbReference type="InterPro" id="IPR027417">
    <property type="entry name" value="P-loop_NTPase"/>
</dbReference>
<gene>
    <name evidence="4" type="ORF">HLUCCX14_07160</name>
</gene>
<dbReference type="PATRIC" id="fig|1305731.5.peg.3434"/>
<feature type="domain" description="Zona occludens toxin N-terminal" evidence="3">
    <location>
        <begin position="1"/>
        <end position="176"/>
    </location>
</feature>
<feature type="region of interest" description="Disordered" evidence="1">
    <location>
        <begin position="213"/>
        <end position="244"/>
    </location>
</feature>
<feature type="transmembrane region" description="Helical" evidence="2">
    <location>
        <begin position="186"/>
        <end position="206"/>
    </location>
</feature>
<dbReference type="Pfam" id="PF05707">
    <property type="entry name" value="Zot"/>
    <property type="match status" value="1"/>
</dbReference>
<feature type="region of interest" description="Disordered" evidence="1">
    <location>
        <begin position="318"/>
        <end position="347"/>
    </location>
</feature>
<feature type="compositionally biased region" description="Polar residues" evidence="1">
    <location>
        <begin position="331"/>
        <end position="343"/>
    </location>
</feature>